<keyword evidence="7" id="KW-1185">Reference proteome</keyword>
<evidence type="ECO:0000259" key="5">
    <source>
        <dbReference type="PROSITE" id="PS51078"/>
    </source>
</evidence>
<dbReference type="PROSITE" id="PS51077">
    <property type="entry name" value="HTH_ICLR"/>
    <property type="match status" value="1"/>
</dbReference>
<dbReference type="Pfam" id="PF01614">
    <property type="entry name" value="IclR_C"/>
    <property type="match status" value="1"/>
</dbReference>
<dbReference type="GO" id="GO:0045892">
    <property type="term" value="P:negative regulation of DNA-templated transcription"/>
    <property type="evidence" value="ECO:0007669"/>
    <property type="project" value="TreeGrafter"/>
</dbReference>
<keyword evidence="3" id="KW-0804">Transcription</keyword>
<evidence type="ECO:0000256" key="2">
    <source>
        <dbReference type="ARBA" id="ARBA00023125"/>
    </source>
</evidence>
<gene>
    <name evidence="6" type="ORF">BXY39_0890</name>
</gene>
<dbReference type="Proteomes" id="UP000271227">
    <property type="component" value="Unassembled WGS sequence"/>
</dbReference>
<dbReference type="InterPro" id="IPR005471">
    <property type="entry name" value="Tscrpt_reg_IclR_N"/>
</dbReference>
<dbReference type="Gene3D" id="1.10.10.10">
    <property type="entry name" value="Winged helix-like DNA-binding domain superfamily/Winged helix DNA-binding domain"/>
    <property type="match status" value="1"/>
</dbReference>
<dbReference type="InterPro" id="IPR036388">
    <property type="entry name" value="WH-like_DNA-bd_sf"/>
</dbReference>
<dbReference type="InterPro" id="IPR014757">
    <property type="entry name" value="Tscrpt_reg_IclR_C"/>
</dbReference>
<evidence type="ECO:0000256" key="1">
    <source>
        <dbReference type="ARBA" id="ARBA00023015"/>
    </source>
</evidence>
<dbReference type="AlphaFoldDB" id="A0A3M0CS24"/>
<dbReference type="SUPFAM" id="SSF55781">
    <property type="entry name" value="GAF domain-like"/>
    <property type="match status" value="1"/>
</dbReference>
<dbReference type="SUPFAM" id="SSF46785">
    <property type="entry name" value="Winged helix' DNA-binding domain"/>
    <property type="match status" value="1"/>
</dbReference>
<protein>
    <submittedName>
        <fullName evidence="6">IclR family transcriptional regulator</fullName>
    </submittedName>
</protein>
<dbReference type="PANTHER" id="PTHR30136:SF35">
    <property type="entry name" value="HTH-TYPE TRANSCRIPTIONAL REGULATOR RV1719"/>
    <property type="match status" value="1"/>
</dbReference>
<evidence type="ECO:0000259" key="4">
    <source>
        <dbReference type="PROSITE" id="PS51077"/>
    </source>
</evidence>
<dbReference type="Pfam" id="PF09339">
    <property type="entry name" value="HTH_IclR"/>
    <property type="match status" value="1"/>
</dbReference>
<dbReference type="PROSITE" id="PS51078">
    <property type="entry name" value="ICLR_ED"/>
    <property type="match status" value="1"/>
</dbReference>
<dbReference type="InterPro" id="IPR036390">
    <property type="entry name" value="WH_DNA-bd_sf"/>
</dbReference>
<dbReference type="EMBL" id="REFR01000009">
    <property type="protein sequence ID" value="RMB12394.1"/>
    <property type="molecule type" value="Genomic_DNA"/>
</dbReference>
<evidence type="ECO:0000313" key="7">
    <source>
        <dbReference type="Proteomes" id="UP000271227"/>
    </source>
</evidence>
<keyword evidence="2" id="KW-0238">DNA-binding</keyword>
<feature type="domain" description="HTH iclR-type" evidence="4">
    <location>
        <begin position="5"/>
        <end position="67"/>
    </location>
</feature>
<dbReference type="OrthoDB" id="1634354at2"/>
<dbReference type="RefSeq" id="WP_121937569.1">
    <property type="nucleotide sequence ID" value="NZ_REFR01000009.1"/>
</dbReference>
<dbReference type="InterPro" id="IPR029016">
    <property type="entry name" value="GAF-like_dom_sf"/>
</dbReference>
<dbReference type="PANTHER" id="PTHR30136">
    <property type="entry name" value="HELIX-TURN-HELIX TRANSCRIPTIONAL REGULATOR, ICLR FAMILY"/>
    <property type="match status" value="1"/>
</dbReference>
<accession>A0A3M0CS24</accession>
<feature type="domain" description="IclR-ED" evidence="5">
    <location>
        <begin position="68"/>
        <end position="243"/>
    </location>
</feature>
<proteinExistence type="predicted"/>
<dbReference type="GO" id="GO:0003700">
    <property type="term" value="F:DNA-binding transcription factor activity"/>
    <property type="evidence" value="ECO:0007669"/>
    <property type="project" value="TreeGrafter"/>
</dbReference>
<dbReference type="InParanoid" id="A0A3M0CS24"/>
<organism evidence="6 7">
    <name type="scientific">Eilatimonas milleporae</name>
    <dbReference type="NCBI Taxonomy" id="911205"/>
    <lineage>
        <taxon>Bacteria</taxon>
        <taxon>Pseudomonadati</taxon>
        <taxon>Pseudomonadota</taxon>
        <taxon>Alphaproteobacteria</taxon>
        <taxon>Kordiimonadales</taxon>
        <taxon>Kordiimonadaceae</taxon>
        <taxon>Eilatimonas</taxon>
    </lineage>
</organism>
<reference evidence="6 7" key="1">
    <citation type="submission" date="2018-10" db="EMBL/GenBank/DDBJ databases">
        <title>Genomic Encyclopedia of Archaeal and Bacterial Type Strains, Phase II (KMG-II): from individual species to whole genera.</title>
        <authorList>
            <person name="Goeker M."/>
        </authorList>
    </citation>
    <scope>NUCLEOTIDE SEQUENCE [LARGE SCALE GENOMIC DNA]</scope>
    <source>
        <strain evidence="6 7">DSM 25217</strain>
    </source>
</reference>
<sequence>MKEPNLATKRLFQMLELFRESQHPLSASDIAEHLDCPKSSLNVLLRDMTALGYMTIDRKKRTYFPSPKLQHMSDWILDAIIRDPRLLAMIRDLREKTDETVVLSMRNDLEMEAVKVETSSQAISLTVQAGFRFPMWTSAVGHAMLAVLPSQELARLHDRATRQLDIPALDTIRVQLEEVRRRGCAISYGTVLSDVGAIAAPLTDAFGAQDLVISLGGPKQRVHAREQALVNILCRSNAVRKFT</sequence>
<evidence type="ECO:0000313" key="6">
    <source>
        <dbReference type="EMBL" id="RMB12394.1"/>
    </source>
</evidence>
<evidence type="ECO:0000256" key="3">
    <source>
        <dbReference type="ARBA" id="ARBA00023163"/>
    </source>
</evidence>
<dbReference type="InterPro" id="IPR050707">
    <property type="entry name" value="HTH_MetabolicPath_Reg"/>
</dbReference>
<comment type="caution">
    <text evidence="6">The sequence shown here is derived from an EMBL/GenBank/DDBJ whole genome shotgun (WGS) entry which is preliminary data.</text>
</comment>
<name>A0A3M0CS24_9PROT</name>
<dbReference type="GO" id="GO:0003677">
    <property type="term" value="F:DNA binding"/>
    <property type="evidence" value="ECO:0007669"/>
    <property type="project" value="UniProtKB-KW"/>
</dbReference>
<dbReference type="Gene3D" id="3.30.450.40">
    <property type="match status" value="1"/>
</dbReference>
<keyword evidence="1" id="KW-0805">Transcription regulation</keyword>